<gene>
    <name evidence="1" type="ORF">RHSIM_Rhsim10G0084400</name>
</gene>
<evidence type="ECO:0000313" key="1">
    <source>
        <dbReference type="EMBL" id="KAF7129862.1"/>
    </source>
</evidence>
<dbReference type="OrthoDB" id="10322934at2759"/>
<dbReference type="AlphaFoldDB" id="A0A834GB15"/>
<dbReference type="EMBL" id="WJXA01000010">
    <property type="protein sequence ID" value="KAF7129862.1"/>
    <property type="molecule type" value="Genomic_DNA"/>
</dbReference>
<dbReference type="Proteomes" id="UP000626092">
    <property type="component" value="Unassembled WGS sequence"/>
</dbReference>
<organism evidence="1 2">
    <name type="scientific">Rhododendron simsii</name>
    <name type="common">Sims's rhododendron</name>
    <dbReference type="NCBI Taxonomy" id="118357"/>
    <lineage>
        <taxon>Eukaryota</taxon>
        <taxon>Viridiplantae</taxon>
        <taxon>Streptophyta</taxon>
        <taxon>Embryophyta</taxon>
        <taxon>Tracheophyta</taxon>
        <taxon>Spermatophyta</taxon>
        <taxon>Magnoliopsida</taxon>
        <taxon>eudicotyledons</taxon>
        <taxon>Gunneridae</taxon>
        <taxon>Pentapetalae</taxon>
        <taxon>asterids</taxon>
        <taxon>Ericales</taxon>
        <taxon>Ericaceae</taxon>
        <taxon>Ericoideae</taxon>
        <taxon>Rhodoreae</taxon>
        <taxon>Rhododendron</taxon>
    </lineage>
</organism>
<evidence type="ECO:0000313" key="2">
    <source>
        <dbReference type="Proteomes" id="UP000626092"/>
    </source>
</evidence>
<comment type="caution">
    <text evidence="1">The sequence shown here is derived from an EMBL/GenBank/DDBJ whole genome shotgun (WGS) entry which is preliminary data.</text>
</comment>
<protein>
    <submittedName>
        <fullName evidence="1">Uncharacterized protein</fullName>
    </submittedName>
</protein>
<accession>A0A834GB15</accession>
<name>A0A834GB15_RHOSS</name>
<keyword evidence="2" id="KW-1185">Reference proteome</keyword>
<reference evidence="1" key="1">
    <citation type="submission" date="2019-11" db="EMBL/GenBank/DDBJ databases">
        <authorList>
            <person name="Liu Y."/>
            <person name="Hou J."/>
            <person name="Li T.-Q."/>
            <person name="Guan C.-H."/>
            <person name="Wu X."/>
            <person name="Wu H.-Z."/>
            <person name="Ling F."/>
            <person name="Zhang R."/>
            <person name="Shi X.-G."/>
            <person name="Ren J.-P."/>
            <person name="Chen E.-F."/>
            <person name="Sun J.-M."/>
        </authorList>
    </citation>
    <scope>NUCLEOTIDE SEQUENCE</scope>
    <source>
        <strain evidence="1">Adult_tree_wgs_1</strain>
        <tissue evidence="1">Leaves</tissue>
    </source>
</reference>
<proteinExistence type="predicted"/>
<sequence>MSTLDGADEGWKSKRKDSESSIKRYGNQNLISFSCYKYGDFETGIGKGVRYEYEGGLPFGYRVFTFESIWEASRATKMIQPSLFGCCSEGFPRWSFIAWLPNGDRLNGRDRSEERTYSCMSTLDGADEGWKSKRKDSESSIKRYGNQNLISFSCYKYGDFETGIGKGVRYE</sequence>